<organism evidence="13 14">
    <name type="scientific">Stylonychia lemnae</name>
    <name type="common">Ciliate</name>
    <dbReference type="NCBI Taxonomy" id="5949"/>
    <lineage>
        <taxon>Eukaryota</taxon>
        <taxon>Sar</taxon>
        <taxon>Alveolata</taxon>
        <taxon>Ciliophora</taxon>
        <taxon>Intramacronucleata</taxon>
        <taxon>Spirotrichea</taxon>
        <taxon>Stichotrichia</taxon>
        <taxon>Sporadotrichida</taxon>
        <taxon>Oxytrichidae</taxon>
        <taxon>Stylonychinae</taxon>
        <taxon>Stylonychia</taxon>
    </lineage>
</organism>
<gene>
    <name evidence="13" type="primary">Contig3694.g3942</name>
    <name evidence="13" type="ORF">STYLEM_6802</name>
</gene>
<name>A0A078A7J2_STYLE</name>
<keyword evidence="2 10" id="KW-0328">Glycosyltransferase</keyword>
<dbReference type="Gene3D" id="3.40.50.2000">
    <property type="entry name" value="Glycogen Phosphorylase B"/>
    <property type="match status" value="1"/>
</dbReference>
<sequence length="465" mass="53184">MNCLGFVPAIHLLKHLLVRLSMDIASTRGLLLLYSQNGPLGQIRTQIMQDPKARKPRVAIIHPDLGIGGAEQLIINVGLALKYKGYDVQVFTPFFDPNRCLDEAKLLDVHVHGSWFPMNINGKAVALCAYIRQLLCTIWVLLLGGHFDYYILDQVSFPIPLVRLKSRNVLFYCHYPDKLLSTERSTVSKKIYRFFLDLFEEITTACARCIVVNSGFTQKVFYDNFPIIRKFVKSHRPEILYPAIEEKTFVQSANYKETIDQLLGKNITKDTVILTSLNRYERKKDIPLALLSFNYYLENQIKQFGQDSVKDVYLVIAGGYDTRLSENVQVHEELVDQAKKLGIEDKVVFLRSISGDQRINLLKNTKILLYTPQNEHFGIVPVEAMHMGCVVIACNSGGPLESVEDGKTGYLVSPKFQEWGNRIILILGSSKEKQDEMRKNAQERVRIMFTKEVFAEQLENILKRM</sequence>
<evidence type="ECO:0000313" key="13">
    <source>
        <dbReference type="EMBL" id="CDW77836.1"/>
    </source>
</evidence>
<evidence type="ECO:0000256" key="6">
    <source>
        <dbReference type="ARBA" id="ARBA00022989"/>
    </source>
</evidence>
<evidence type="ECO:0000256" key="4">
    <source>
        <dbReference type="ARBA" id="ARBA00022692"/>
    </source>
</evidence>
<evidence type="ECO:0000256" key="5">
    <source>
        <dbReference type="ARBA" id="ARBA00022824"/>
    </source>
</evidence>
<comment type="catalytic activity">
    <reaction evidence="9 10">
        <text>an alpha-D-Man-(1-&gt;3)-beta-D-Man-(1-&gt;4)-beta-D-GlcNAc-(1-&gt;4)-alpha-D-GlcNAc-diphospho-di-trans,poly-cis-dolichol + GDP-alpha-D-mannose = an alpha-D-Man-(1-&gt;3)-[alpha-D-Man-(1-&gt;6)]-beta-D-Man-(1-&gt;4)-beta-D-GlcNAc-(1-&gt;4)-alpha-D-GlcNAc-diphospho-di-trans,poly-cis-dolichol + GDP + H(+)</text>
        <dbReference type="Rhea" id="RHEA:29519"/>
        <dbReference type="Rhea" id="RHEA-COMP:19513"/>
        <dbReference type="Rhea" id="RHEA-COMP:19515"/>
        <dbReference type="ChEBI" id="CHEBI:15378"/>
        <dbReference type="ChEBI" id="CHEBI:57527"/>
        <dbReference type="ChEBI" id="CHEBI:58189"/>
        <dbReference type="ChEBI" id="CHEBI:132510"/>
        <dbReference type="ChEBI" id="CHEBI:132511"/>
        <dbReference type="EC" id="2.4.1.257"/>
    </reaction>
    <physiologicalReaction direction="left-to-right" evidence="9 10">
        <dbReference type="Rhea" id="RHEA:29520"/>
    </physiologicalReaction>
</comment>
<dbReference type="InParanoid" id="A0A078A7J2"/>
<comment type="subcellular location">
    <subcellularLocation>
        <location evidence="10">Endoplasmic reticulum membrane</location>
        <topology evidence="10">Single-pass membrane protein</topology>
    </subcellularLocation>
</comment>
<evidence type="ECO:0000256" key="8">
    <source>
        <dbReference type="ARBA" id="ARBA00045103"/>
    </source>
</evidence>
<dbReference type="OMA" id="AMYMKCP"/>
<comment type="similarity">
    <text evidence="10">Belongs to the glycosyltransferase group 1 family.</text>
</comment>
<comment type="pathway">
    <text evidence="1 10">Protein modification; protein glycosylation.</text>
</comment>
<dbReference type="InterPro" id="IPR028098">
    <property type="entry name" value="Glyco_trans_4-like_N"/>
</dbReference>
<dbReference type="OrthoDB" id="448893at2759"/>
<evidence type="ECO:0000256" key="1">
    <source>
        <dbReference type="ARBA" id="ARBA00004922"/>
    </source>
</evidence>
<dbReference type="EC" id="2.4.1.257" evidence="10"/>
<dbReference type="PANTHER" id="PTHR45918:SF1">
    <property type="entry name" value="ALPHA-1,3_1,6-MANNOSYLTRANSFERASE ALG2"/>
    <property type="match status" value="1"/>
</dbReference>
<keyword evidence="4" id="KW-0812">Transmembrane</keyword>
<dbReference type="GO" id="GO:0004378">
    <property type="term" value="F:GDP-Man:Man(1)GlcNAc(2)-PP-Dol alpha-1,3-mannosyltransferase activity"/>
    <property type="evidence" value="ECO:0007669"/>
    <property type="project" value="UniProtKB-UniRule"/>
</dbReference>
<feature type="domain" description="Glycosyl transferase family 1" evidence="11">
    <location>
        <begin position="266"/>
        <end position="444"/>
    </location>
</feature>
<dbReference type="InterPro" id="IPR001296">
    <property type="entry name" value="Glyco_trans_1"/>
</dbReference>
<dbReference type="InterPro" id="IPR027054">
    <property type="entry name" value="ALG2"/>
</dbReference>
<comment type="function">
    <text evidence="10">Mannosylates Man(2)GlcNAc(2)-dolichol diphosphate and Man(1)GlcNAc(2)-dolichol diphosphate to form Man(3)GlcNAc(2)-dolichol diphosphate.</text>
</comment>
<evidence type="ECO:0000256" key="9">
    <source>
        <dbReference type="ARBA" id="ARBA00045104"/>
    </source>
</evidence>
<dbReference type="EC" id="2.4.1.132" evidence="10"/>
<dbReference type="GO" id="GO:0102704">
    <property type="term" value="F:GDP-Man:Man(2)GlcNAc(2)-PP-Dol alpha-1,6-mannosyltransferase activity"/>
    <property type="evidence" value="ECO:0007669"/>
    <property type="project" value="UniProtKB-UniRule"/>
</dbReference>
<dbReference type="GO" id="GO:0005789">
    <property type="term" value="C:endoplasmic reticulum membrane"/>
    <property type="evidence" value="ECO:0007669"/>
    <property type="project" value="UniProtKB-SubCell"/>
</dbReference>
<protein>
    <recommendedName>
        <fullName evidence="10">Alpha-1,3/1,6-mannosyltransferase ALG2</fullName>
        <ecNumber evidence="10">2.4.1.132</ecNumber>
        <ecNumber evidence="10">2.4.1.257</ecNumber>
    </recommendedName>
    <alternativeName>
        <fullName evidence="10">GDP-Man:Man(1)GlcNAc(2)-PP-Dol alpha-1,3-mannosyltransferase</fullName>
    </alternativeName>
</protein>
<dbReference type="PANTHER" id="PTHR45918">
    <property type="entry name" value="ALPHA-1,3/1,6-MANNOSYLTRANSFERASE ALG2"/>
    <property type="match status" value="1"/>
</dbReference>
<feature type="domain" description="Glycosyltransferase subfamily 4-like N-terminal" evidence="12">
    <location>
        <begin position="67"/>
        <end position="227"/>
    </location>
</feature>
<evidence type="ECO:0000259" key="11">
    <source>
        <dbReference type="Pfam" id="PF00534"/>
    </source>
</evidence>
<dbReference type="Pfam" id="PF13439">
    <property type="entry name" value="Glyco_transf_4"/>
    <property type="match status" value="1"/>
</dbReference>
<evidence type="ECO:0000256" key="2">
    <source>
        <dbReference type="ARBA" id="ARBA00022676"/>
    </source>
</evidence>
<comment type="catalytic activity">
    <reaction evidence="8 10">
        <text>a beta-D-Man-(1-&gt;4)-beta-D-GlcNAc-(1-&gt;4)-alpha-D-GlcNAc-diphospho-di-trans,poly-cis-dolichol + GDP-alpha-D-mannose = an alpha-D-Man-(1-&gt;3)-beta-D-Man-(1-&gt;4)-beta-D-GlcNAc-(1-&gt;4)-alpha-D-GlcNAc-diphospho-di-trans,poly-cis-dolichol + GDP + H(+)</text>
        <dbReference type="Rhea" id="RHEA:29515"/>
        <dbReference type="Rhea" id="RHEA-COMP:19511"/>
        <dbReference type="Rhea" id="RHEA-COMP:19513"/>
        <dbReference type="ChEBI" id="CHEBI:15378"/>
        <dbReference type="ChEBI" id="CHEBI:57527"/>
        <dbReference type="ChEBI" id="CHEBI:58189"/>
        <dbReference type="ChEBI" id="CHEBI:58472"/>
        <dbReference type="ChEBI" id="CHEBI:132510"/>
        <dbReference type="EC" id="2.4.1.132"/>
    </reaction>
    <physiologicalReaction direction="left-to-right" evidence="8 10">
        <dbReference type="Rhea" id="RHEA:29516"/>
    </physiologicalReaction>
</comment>
<keyword evidence="6" id="KW-1133">Transmembrane helix</keyword>
<proteinExistence type="inferred from homology"/>
<evidence type="ECO:0000313" key="14">
    <source>
        <dbReference type="Proteomes" id="UP000039865"/>
    </source>
</evidence>
<keyword evidence="3 10" id="KW-0808">Transferase</keyword>
<keyword evidence="7" id="KW-0472">Membrane</keyword>
<accession>A0A078A7J2</accession>
<dbReference type="UniPathway" id="UPA00378"/>
<dbReference type="EMBL" id="CCKQ01006516">
    <property type="protein sequence ID" value="CDW77836.1"/>
    <property type="molecule type" value="Genomic_DNA"/>
</dbReference>
<dbReference type="AlphaFoldDB" id="A0A078A7J2"/>
<evidence type="ECO:0000256" key="7">
    <source>
        <dbReference type="ARBA" id="ARBA00023136"/>
    </source>
</evidence>
<dbReference type="Pfam" id="PF00534">
    <property type="entry name" value="Glycos_transf_1"/>
    <property type="match status" value="1"/>
</dbReference>
<reference evidence="13 14" key="1">
    <citation type="submission" date="2014-06" db="EMBL/GenBank/DDBJ databases">
        <authorList>
            <person name="Swart Estienne"/>
        </authorList>
    </citation>
    <scope>NUCLEOTIDE SEQUENCE [LARGE SCALE GENOMIC DNA]</scope>
    <source>
        <strain evidence="13 14">130c</strain>
    </source>
</reference>
<evidence type="ECO:0000259" key="12">
    <source>
        <dbReference type="Pfam" id="PF13439"/>
    </source>
</evidence>
<evidence type="ECO:0000256" key="3">
    <source>
        <dbReference type="ARBA" id="ARBA00022679"/>
    </source>
</evidence>
<evidence type="ECO:0000256" key="10">
    <source>
        <dbReference type="RuleBase" id="RU367136"/>
    </source>
</evidence>
<dbReference type="Proteomes" id="UP000039865">
    <property type="component" value="Unassembled WGS sequence"/>
</dbReference>
<dbReference type="SUPFAM" id="SSF53756">
    <property type="entry name" value="UDP-Glycosyltransferase/glycogen phosphorylase"/>
    <property type="match status" value="1"/>
</dbReference>
<keyword evidence="5" id="KW-0256">Endoplasmic reticulum</keyword>
<keyword evidence="14" id="KW-1185">Reference proteome</keyword>